<dbReference type="Proteomes" id="UP001162992">
    <property type="component" value="Chromosome 13"/>
</dbReference>
<name>A0ACC2BS06_DIPCM</name>
<protein>
    <submittedName>
        <fullName evidence="1">Uncharacterized protein</fullName>
    </submittedName>
</protein>
<dbReference type="EMBL" id="CM055104">
    <property type="protein sequence ID" value="KAJ7532463.1"/>
    <property type="molecule type" value="Genomic_DNA"/>
</dbReference>
<sequence>MVGMGTAAPEVQVEYLDVLTKAGAHTGVSKPRSLVHKEGDYHRAVHVWIYVESTGQLLLQKRADCKESWPGLWDISSAGHIAAGDTSLITARRELQEELGINFPDDAFEILFVYLQECVINDGTYINNEYNDVYLVTILEPLPLEAFSLQCTCKLLKRETCWQESEVSDVKYIAWRDYEEALRTNNSAYVPFDADGQYGLLFKTLRRRYEPDVKVQINSLQNQLGRYVPVLLEGELAELSAGDTLALSYTIQAAEILERLFLEQACCIGSWVKSSQ</sequence>
<comment type="caution">
    <text evidence="1">The sequence shown here is derived from an EMBL/GenBank/DDBJ whole genome shotgun (WGS) entry which is preliminary data.</text>
</comment>
<evidence type="ECO:0000313" key="2">
    <source>
        <dbReference type="Proteomes" id="UP001162992"/>
    </source>
</evidence>
<keyword evidence="2" id="KW-1185">Reference proteome</keyword>
<organism evidence="1 2">
    <name type="scientific">Diphasiastrum complanatum</name>
    <name type="common">Issler's clubmoss</name>
    <name type="synonym">Lycopodium complanatum</name>
    <dbReference type="NCBI Taxonomy" id="34168"/>
    <lineage>
        <taxon>Eukaryota</taxon>
        <taxon>Viridiplantae</taxon>
        <taxon>Streptophyta</taxon>
        <taxon>Embryophyta</taxon>
        <taxon>Tracheophyta</taxon>
        <taxon>Lycopodiopsida</taxon>
        <taxon>Lycopodiales</taxon>
        <taxon>Lycopodiaceae</taxon>
        <taxon>Lycopodioideae</taxon>
        <taxon>Diphasiastrum</taxon>
    </lineage>
</organism>
<reference evidence="2" key="1">
    <citation type="journal article" date="2024" name="Proc. Natl. Acad. Sci. U.S.A.">
        <title>Extraordinary preservation of gene collinearity over three hundred million years revealed in homosporous lycophytes.</title>
        <authorList>
            <person name="Li C."/>
            <person name="Wickell D."/>
            <person name="Kuo L.Y."/>
            <person name="Chen X."/>
            <person name="Nie B."/>
            <person name="Liao X."/>
            <person name="Peng D."/>
            <person name="Ji J."/>
            <person name="Jenkins J."/>
            <person name="Williams M."/>
            <person name="Shu S."/>
            <person name="Plott C."/>
            <person name="Barry K."/>
            <person name="Rajasekar S."/>
            <person name="Grimwood J."/>
            <person name="Han X."/>
            <person name="Sun S."/>
            <person name="Hou Z."/>
            <person name="He W."/>
            <person name="Dai G."/>
            <person name="Sun C."/>
            <person name="Schmutz J."/>
            <person name="Leebens-Mack J.H."/>
            <person name="Li F.W."/>
            <person name="Wang L."/>
        </authorList>
    </citation>
    <scope>NUCLEOTIDE SEQUENCE [LARGE SCALE GENOMIC DNA]</scope>
    <source>
        <strain evidence="2">cv. PW_Plant_1</strain>
    </source>
</reference>
<accession>A0ACC2BS06</accession>
<gene>
    <name evidence="1" type="ORF">O6H91_13G004400</name>
</gene>
<evidence type="ECO:0000313" key="1">
    <source>
        <dbReference type="EMBL" id="KAJ7532463.1"/>
    </source>
</evidence>
<proteinExistence type="predicted"/>